<dbReference type="GO" id="GO:0016747">
    <property type="term" value="F:acyltransferase activity, transferring groups other than amino-acyl groups"/>
    <property type="evidence" value="ECO:0007669"/>
    <property type="project" value="InterPro"/>
</dbReference>
<proteinExistence type="predicted"/>
<dbReference type="AlphaFoldDB" id="A0A814IQV4"/>
<dbReference type="InterPro" id="IPR016181">
    <property type="entry name" value="Acyl_CoA_acyltransferase"/>
</dbReference>
<dbReference type="Proteomes" id="UP000663877">
    <property type="component" value="Unassembled WGS sequence"/>
</dbReference>
<protein>
    <recommendedName>
        <fullName evidence="3">N-acetyltransferase domain-containing protein</fullName>
    </recommendedName>
</protein>
<evidence type="ECO:0000313" key="5">
    <source>
        <dbReference type="EMBL" id="CAF1515610.1"/>
    </source>
</evidence>
<dbReference type="PANTHER" id="PTHR43877">
    <property type="entry name" value="AMINOALKYLPHOSPHONATE N-ACETYLTRANSFERASE-RELATED-RELATED"/>
    <property type="match status" value="1"/>
</dbReference>
<reference evidence="4" key="1">
    <citation type="submission" date="2021-02" db="EMBL/GenBank/DDBJ databases">
        <authorList>
            <person name="Nowell W R."/>
        </authorList>
    </citation>
    <scope>NUCLEOTIDE SEQUENCE</scope>
</reference>
<feature type="domain" description="N-acetyltransferase" evidence="3">
    <location>
        <begin position="2"/>
        <end position="165"/>
    </location>
</feature>
<sequence length="167" mass="18791">MINLRPVTISDVKDILRIHYAAVHGLATSTFYSQNVLESWSPSPTNERRLKQFHQAIQDNTEIIMVAESTETGIIMGFGSVVPSQQELRAVYVDPTFARRGVGTKIITSLEELAVHHGAHKLHLDASLNAESFYCRHGYSIVERAIHRLNSGIDMECIKMSKELHLH</sequence>
<dbReference type="PANTHER" id="PTHR43877:SF1">
    <property type="entry name" value="ACETYLTRANSFERASE"/>
    <property type="match status" value="1"/>
</dbReference>
<dbReference type="Proteomes" id="UP000663832">
    <property type="component" value="Unassembled WGS sequence"/>
</dbReference>
<gene>
    <name evidence="4" type="ORF">BJG266_LOCUS17304</name>
    <name evidence="5" type="ORF">QVE165_LOCUS44426</name>
</gene>
<dbReference type="CDD" id="cd04301">
    <property type="entry name" value="NAT_SF"/>
    <property type="match status" value="1"/>
</dbReference>
<keyword evidence="1" id="KW-0808">Transferase</keyword>
<dbReference type="Gene3D" id="3.40.630.30">
    <property type="match status" value="1"/>
</dbReference>
<evidence type="ECO:0000313" key="6">
    <source>
        <dbReference type="Proteomes" id="UP000663832"/>
    </source>
</evidence>
<dbReference type="PROSITE" id="PS51186">
    <property type="entry name" value="GNAT"/>
    <property type="match status" value="1"/>
</dbReference>
<comment type="caution">
    <text evidence="4">The sequence shown here is derived from an EMBL/GenBank/DDBJ whole genome shotgun (WGS) entry which is preliminary data.</text>
</comment>
<evidence type="ECO:0000259" key="3">
    <source>
        <dbReference type="PROSITE" id="PS51186"/>
    </source>
</evidence>
<evidence type="ECO:0000313" key="7">
    <source>
        <dbReference type="Proteomes" id="UP000663877"/>
    </source>
</evidence>
<evidence type="ECO:0000313" key="4">
    <source>
        <dbReference type="EMBL" id="CAF1026733.1"/>
    </source>
</evidence>
<dbReference type="Pfam" id="PF13673">
    <property type="entry name" value="Acetyltransf_10"/>
    <property type="match status" value="1"/>
</dbReference>
<dbReference type="InterPro" id="IPR050832">
    <property type="entry name" value="Bact_Acetyltransf"/>
</dbReference>
<keyword evidence="2" id="KW-0012">Acyltransferase</keyword>
<organism evidence="4 7">
    <name type="scientific">Adineta steineri</name>
    <dbReference type="NCBI Taxonomy" id="433720"/>
    <lineage>
        <taxon>Eukaryota</taxon>
        <taxon>Metazoa</taxon>
        <taxon>Spiralia</taxon>
        <taxon>Gnathifera</taxon>
        <taxon>Rotifera</taxon>
        <taxon>Eurotatoria</taxon>
        <taxon>Bdelloidea</taxon>
        <taxon>Adinetida</taxon>
        <taxon>Adinetidae</taxon>
        <taxon>Adineta</taxon>
    </lineage>
</organism>
<dbReference type="OrthoDB" id="7305308at2759"/>
<evidence type="ECO:0000256" key="1">
    <source>
        <dbReference type="ARBA" id="ARBA00022679"/>
    </source>
</evidence>
<dbReference type="SUPFAM" id="SSF55729">
    <property type="entry name" value="Acyl-CoA N-acyltransferases (Nat)"/>
    <property type="match status" value="1"/>
</dbReference>
<name>A0A814IQV4_9BILA</name>
<dbReference type="EMBL" id="CAJNOM010000595">
    <property type="protein sequence ID" value="CAF1515610.1"/>
    <property type="molecule type" value="Genomic_DNA"/>
</dbReference>
<dbReference type="EMBL" id="CAJNOI010000083">
    <property type="protein sequence ID" value="CAF1026733.1"/>
    <property type="molecule type" value="Genomic_DNA"/>
</dbReference>
<keyword evidence="6" id="KW-1185">Reference proteome</keyword>
<accession>A0A814IQV4</accession>
<evidence type="ECO:0000256" key="2">
    <source>
        <dbReference type="ARBA" id="ARBA00023315"/>
    </source>
</evidence>
<dbReference type="InterPro" id="IPR000182">
    <property type="entry name" value="GNAT_dom"/>
</dbReference>